<dbReference type="Proteomes" id="UP001055879">
    <property type="component" value="Linkage Group LG07"/>
</dbReference>
<accession>A0ACB9AX61</accession>
<reference evidence="1 2" key="2">
    <citation type="journal article" date="2022" name="Mol. Ecol. Resour.">
        <title>The genomes of chicory, endive, great burdock and yacon provide insights into Asteraceae paleo-polyploidization history and plant inulin production.</title>
        <authorList>
            <person name="Fan W."/>
            <person name="Wang S."/>
            <person name="Wang H."/>
            <person name="Wang A."/>
            <person name="Jiang F."/>
            <person name="Liu H."/>
            <person name="Zhao H."/>
            <person name="Xu D."/>
            <person name="Zhang Y."/>
        </authorList>
    </citation>
    <scope>NUCLEOTIDE SEQUENCE [LARGE SCALE GENOMIC DNA]</scope>
    <source>
        <strain evidence="2">cv. Niubang</strain>
    </source>
</reference>
<name>A0ACB9AX61_ARCLA</name>
<protein>
    <submittedName>
        <fullName evidence="1">Uncharacterized protein</fullName>
    </submittedName>
</protein>
<reference evidence="2" key="1">
    <citation type="journal article" date="2022" name="Mol. Ecol. Resour.">
        <title>The genomes of chicory, endive, great burdock and yacon provide insights into Asteraceae palaeo-polyploidization history and plant inulin production.</title>
        <authorList>
            <person name="Fan W."/>
            <person name="Wang S."/>
            <person name="Wang H."/>
            <person name="Wang A."/>
            <person name="Jiang F."/>
            <person name="Liu H."/>
            <person name="Zhao H."/>
            <person name="Xu D."/>
            <person name="Zhang Y."/>
        </authorList>
    </citation>
    <scope>NUCLEOTIDE SEQUENCE [LARGE SCALE GENOMIC DNA]</scope>
    <source>
        <strain evidence="2">cv. Niubang</strain>
    </source>
</reference>
<sequence>MWKLRQDGERAWVTVEGFLKVRVFAEKVLRISLAKGMGDFGGGEGISGVVRGLRESLRRWDRGLLWRSGGKDHNIVFLGLILRVNIFALSQGGIPFFINR</sequence>
<keyword evidence="2" id="KW-1185">Reference proteome</keyword>
<gene>
    <name evidence="1" type="ORF">L6452_21622</name>
</gene>
<evidence type="ECO:0000313" key="1">
    <source>
        <dbReference type="EMBL" id="KAI3714664.1"/>
    </source>
</evidence>
<dbReference type="EMBL" id="CM042053">
    <property type="protein sequence ID" value="KAI3714664.1"/>
    <property type="molecule type" value="Genomic_DNA"/>
</dbReference>
<comment type="caution">
    <text evidence="1">The sequence shown here is derived from an EMBL/GenBank/DDBJ whole genome shotgun (WGS) entry which is preliminary data.</text>
</comment>
<organism evidence="1 2">
    <name type="scientific">Arctium lappa</name>
    <name type="common">Greater burdock</name>
    <name type="synonym">Lappa major</name>
    <dbReference type="NCBI Taxonomy" id="4217"/>
    <lineage>
        <taxon>Eukaryota</taxon>
        <taxon>Viridiplantae</taxon>
        <taxon>Streptophyta</taxon>
        <taxon>Embryophyta</taxon>
        <taxon>Tracheophyta</taxon>
        <taxon>Spermatophyta</taxon>
        <taxon>Magnoliopsida</taxon>
        <taxon>eudicotyledons</taxon>
        <taxon>Gunneridae</taxon>
        <taxon>Pentapetalae</taxon>
        <taxon>asterids</taxon>
        <taxon>campanulids</taxon>
        <taxon>Asterales</taxon>
        <taxon>Asteraceae</taxon>
        <taxon>Carduoideae</taxon>
        <taxon>Cardueae</taxon>
        <taxon>Arctiinae</taxon>
        <taxon>Arctium</taxon>
    </lineage>
</organism>
<proteinExistence type="predicted"/>
<evidence type="ECO:0000313" key="2">
    <source>
        <dbReference type="Proteomes" id="UP001055879"/>
    </source>
</evidence>